<dbReference type="InterPro" id="IPR051677">
    <property type="entry name" value="AfsR-DnrI-RedD_regulator"/>
</dbReference>
<dbReference type="PROSITE" id="PS51755">
    <property type="entry name" value="OMPR_PHOB"/>
    <property type="match status" value="1"/>
</dbReference>
<dbReference type="Proteomes" id="UP000256220">
    <property type="component" value="Unassembled WGS sequence"/>
</dbReference>
<evidence type="ECO:0000259" key="6">
    <source>
        <dbReference type="PROSITE" id="PS51755"/>
    </source>
</evidence>
<dbReference type="SUPFAM" id="SSF46894">
    <property type="entry name" value="C-terminal effector domain of the bipartite response regulators"/>
    <property type="match status" value="1"/>
</dbReference>
<dbReference type="Pfam" id="PF03704">
    <property type="entry name" value="BTAD"/>
    <property type="match status" value="1"/>
</dbReference>
<dbReference type="SMART" id="SM00862">
    <property type="entry name" value="Trans_reg_C"/>
    <property type="match status" value="1"/>
</dbReference>
<dbReference type="InterPro" id="IPR036388">
    <property type="entry name" value="WH-like_DNA-bd_sf"/>
</dbReference>
<dbReference type="PANTHER" id="PTHR35807">
    <property type="entry name" value="TRANSCRIPTIONAL REGULATOR REDD-RELATED"/>
    <property type="match status" value="1"/>
</dbReference>
<reference evidence="7 8" key="1">
    <citation type="journal article" date="2014" name="Genome Announc.">
        <title>Draft Genome Sequence of Amycolatopsis lurida NRRL 2430, Producer of the Glycopeptide Family Antibiotic Ristocetin.</title>
        <authorList>
            <person name="Kwun M.J."/>
            <person name="Hong H.J."/>
        </authorList>
    </citation>
    <scope>NUCLEOTIDE SEQUENCE [LARGE SCALE GENOMIC DNA]</scope>
    <source>
        <strain evidence="7 8">NRRL 2430</strain>
    </source>
</reference>
<dbReference type="InterPro" id="IPR001867">
    <property type="entry name" value="OmpR/PhoB-type_DNA-bd"/>
</dbReference>
<feature type="domain" description="OmpR/PhoB-type" evidence="6">
    <location>
        <begin position="1"/>
        <end position="104"/>
    </location>
</feature>
<evidence type="ECO:0000313" key="7">
    <source>
        <dbReference type="EMBL" id="KFU80923.1"/>
    </source>
</evidence>
<evidence type="ECO:0000313" key="8">
    <source>
        <dbReference type="Proteomes" id="UP000256220"/>
    </source>
</evidence>
<organism evidence="7 8">
    <name type="scientific">Amycolatopsis lurida NRRL 2430</name>
    <dbReference type="NCBI Taxonomy" id="1460371"/>
    <lineage>
        <taxon>Bacteria</taxon>
        <taxon>Bacillati</taxon>
        <taxon>Actinomycetota</taxon>
        <taxon>Actinomycetes</taxon>
        <taxon>Pseudonocardiales</taxon>
        <taxon>Pseudonocardiaceae</taxon>
        <taxon>Amycolatopsis</taxon>
    </lineage>
</organism>
<dbReference type="CDD" id="cd15831">
    <property type="entry name" value="BTAD"/>
    <property type="match status" value="1"/>
</dbReference>
<dbReference type="Pfam" id="PF00486">
    <property type="entry name" value="Trans_reg_C"/>
    <property type="match status" value="1"/>
</dbReference>
<dbReference type="InterPro" id="IPR016032">
    <property type="entry name" value="Sig_transdc_resp-reg_C-effctor"/>
</dbReference>
<evidence type="ECO:0000256" key="2">
    <source>
        <dbReference type="ARBA" id="ARBA00023015"/>
    </source>
</evidence>
<gene>
    <name evidence="7" type="ORF">BB31_13320</name>
</gene>
<evidence type="ECO:0000256" key="5">
    <source>
        <dbReference type="PROSITE-ProRule" id="PRU01091"/>
    </source>
</evidence>
<dbReference type="EMBL" id="JFBM01000009">
    <property type="protein sequence ID" value="KFU80923.1"/>
    <property type="molecule type" value="Genomic_DNA"/>
</dbReference>
<dbReference type="GO" id="GO:0000160">
    <property type="term" value="P:phosphorelay signal transduction system"/>
    <property type="evidence" value="ECO:0007669"/>
    <property type="project" value="InterPro"/>
</dbReference>
<dbReference type="Gene3D" id="1.10.10.10">
    <property type="entry name" value="Winged helix-like DNA-binding domain superfamily/Winged helix DNA-binding domain"/>
    <property type="match status" value="1"/>
</dbReference>
<comment type="similarity">
    <text evidence="1">Belongs to the AfsR/DnrI/RedD regulatory family.</text>
</comment>
<dbReference type="Gene3D" id="1.25.40.10">
    <property type="entry name" value="Tetratricopeptide repeat domain"/>
    <property type="match status" value="1"/>
</dbReference>
<evidence type="ECO:0000256" key="1">
    <source>
        <dbReference type="ARBA" id="ARBA00005820"/>
    </source>
</evidence>
<dbReference type="AlphaFoldDB" id="A0A2P2FW30"/>
<dbReference type="InterPro" id="IPR011990">
    <property type="entry name" value="TPR-like_helical_dom_sf"/>
</dbReference>
<keyword evidence="8" id="KW-1185">Reference proteome</keyword>
<dbReference type="RefSeq" id="WP_034310239.1">
    <property type="nucleotide sequence ID" value="NZ_JFBM01000009.1"/>
</dbReference>
<dbReference type="PANTHER" id="PTHR35807:SF1">
    <property type="entry name" value="TRANSCRIPTIONAL REGULATOR REDD"/>
    <property type="match status" value="1"/>
</dbReference>
<accession>A0A2P2FW30</accession>
<name>A0A2P2FW30_AMYLU</name>
<keyword evidence="2" id="KW-0805">Transcription regulation</keyword>
<comment type="caution">
    <text evidence="7">The sequence shown here is derived from an EMBL/GenBank/DDBJ whole genome shotgun (WGS) entry which is preliminary data.</text>
</comment>
<dbReference type="GO" id="GO:0006355">
    <property type="term" value="P:regulation of DNA-templated transcription"/>
    <property type="evidence" value="ECO:0007669"/>
    <property type="project" value="InterPro"/>
</dbReference>
<dbReference type="SMART" id="SM01043">
    <property type="entry name" value="BTAD"/>
    <property type="match status" value="1"/>
</dbReference>
<sequence length="257" mass="29085">MLDDDGPPVFRVLGSVEILGQERPFIPRARKVHQLLALFLLRAGRVVHTDMLINELWPERLPRSARSTAQTYVYQLRRALETSGLPGSGDELLVTKAPGYILRIPEQRIDVYRFRALAARGRAAMDDRRHEDAARLFREALDLWSEQPVADVNCGPLLTAHVLDLNEQRRNVRQLRIQAEIEAGMHHEVIGELRSLAADNPLDEGLHGQLMRVLGRSGRRGDALDAYQNIRSALVEQLGLEPNAELRRLHQELLTAD</sequence>
<protein>
    <submittedName>
        <fullName evidence="7">SARP family transcriptional regulator</fullName>
    </submittedName>
</protein>
<dbReference type="GO" id="GO:0003677">
    <property type="term" value="F:DNA binding"/>
    <property type="evidence" value="ECO:0007669"/>
    <property type="project" value="UniProtKB-UniRule"/>
</dbReference>
<keyword evidence="3 5" id="KW-0238">DNA-binding</keyword>
<dbReference type="SUPFAM" id="SSF48452">
    <property type="entry name" value="TPR-like"/>
    <property type="match status" value="1"/>
</dbReference>
<evidence type="ECO:0000256" key="4">
    <source>
        <dbReference type="ARBA" id="ARBA00023163"/>
    </source>
</evidence>
<dbReference type="InterPro" id="IPR005158">
    <property type="entry name" value="BTAD"/>
</dbReference>
<keyword evidence="4" id="KW-0804">Transcription</keyword>
<proteinExistence type="inferred from homology"/>
<evidence type="ECO:0000256" key="3">
    <source>
        <dbReference type="ARBA" id="ARBA00023125"/>
    </source>
</evidence>
<feature type="DNA-binding region" description="OmpR/PhoB-type" evidence="5">
    <location>
        <begin position="1"/>
        <end position="104"/>
    </location>
</feature>